<dbReference type="Proteomes" id="UP000316079">
    <property type="component" value="Unassembled WGS sequence"/>
</dbReference>
<dbReference type="EMBL" id="SRMA01025563">
    <property type="protein sequence ID" value="TRY93166.1"/>
    <property type="molecule type" value="Genomic_DNA"/>
</dbReference>
<gene>
    <name evidence="1" type="ORF">DNTS_012854</name>
</gene>
<comment type="caution">
    <text evidence="1">The sequence shown here is derived from an EMBL/GenBank/DDBJ whole genome shotgun (WGS) entry which is preliminary data.</text>
</comment>
<accession>A0A553QTP2</accession>
<name>A0A553QTP2_9TELE</name>
<keyword evidence="2" id="KW-1185">Reference proteome</keyword>
<organism evidence="1 2">
    <name type="scientific">Danionella cerebrum</name>
    <dbReference type="NCBI Taxonomy" id="2873325"/>
    <lineage>
        <taxon>Eukaryota</taxon>
        <taxon>Metazoa</taxon>
        <taxon>Chordata</taxon>
        <taxon>Craniata</taxon>
        <taxon>Vertebrata</taxon>
        <taxon>Euteleostomi</taxon>
        <taxon>Actinopterygii</taxon>
        <taxon>Neopterygii</taxon>
        <taxon>Teleostei</taxon>
        <taxon>Ostariophysi</taxon>
        <taxon>Cypriniformes</taxon>
        <taxon>Danionidae</taxon>
        <taxon>Danioninae</taxon>
        <taxon>Danionella</taxon>
    </lineage>
</organism>
<dbReference type="OrthoDB" id="9949549at2759"/>
<dbReference type="STRING" id="623744.A0A553QTP2"/>
<dbReference type="AlphaFoldDB" id="A0A553QTP2"/>
<reference evidence="1 2" key="1">
    <citation type="journal article" date="2019" name="Sci. Data">
        <title>Hybrid genome assembly and annotation of Danionella translucida.</title>
        <authorList>
            <person name="Kadobianskyi M."/>
            <person name="Schulze L."/>
            <person name="Schuelke M."/>
            <person name="Judkewitz B."/>
        </authorList>
    </citation>
    <scope>NUCLEOTIDE SEQUENCE [LARGE SCALE GENOMIC DNA]</scope>
    <source>
        <strain evidence="1 2">Bolton</strain>
    </source>
</reference>
<sequence length="105" mass="11787">MAAKEDLYTKVAPRMQRQNRAGTVKHGNSLDVLLSMGFPKTRAHSAVLYDSKTLNDNKASVSCVWSHHMMSFSEEIQDVGSYDSARSPVALKITEHNSQLQFNQF</sequence>
<protein>
    <submittedName>
        <fullName evidence="1">Uncharacterized protein</fullName>
    </submittedName>
</protein>
<proteinExistence type="predicted"/>
<evidence type="ECO:0000313" key="1">
    <source>
        <dbReference type="EMBL" id="TRY93166.1"/>
    </source>
</evidence>
<evidence type="ECO:0000313" key="2">
    <source>
        <dbReference type="Proteomes" id="UP000316079"/>
    </source>
</evidence>